<dbReference type="SMART" id="SM00220">
    <property type="entry name" value="S_TKc"/>
    <property type="match status" value="1"/>
</dbReference>
<dbReference type="AlphaFoldDB" id="A0A0C2YQM7"/>
<dbReference type="PROSITE" id="PS50011">
    <property type="entry name" value="PROTEIN_KINASE_DOM"/>
    <property type="match status" value="1"/>
</dbReference>
<dbReference type="GO" id="GO:0005524">
    <property type="term" value="F:ATP binding"/>
    <property type="evidence" value="ECO:0007669"/>
    <property type="project" value="InterPro"/>
</dbReference>
<dbReference type="Gene3D" id="1.10.510.10">
    <property type="entry name" value="Transferase(Phosphotransferase) domain 1"/>
    <property type="match status" value="1"/>
</dbReference>
<keyword evidence="2" id="KW-0472">Membrane</keyword>
<keyword evidence="2" id="KW-0812">Transmembrane</keyword>
<keyword evidence="4" id="KW-0808">Transferase</keyword>
<feature type="domain" description="Protein kinase" evidence="3">
    <location>
        <begin position="1"/>
        <end position="300"/>
    </location>
</feature>
<keyword evidence="5" id="KW-1185">Reference proteome</keyword>
<accession>A0A0C2YQM7</accession>
<dbReference type="OrthoDB" id="7166208at2"/>
<dbReference type="SUPFAM" id="SSF56112">
    <property type="entry name" value="Protein kinase-like (PK-like)"/>
    <property type="match status" value="1"/>
</dbReference>
<feature type="compositionally biased region" description="Acidic residues" evidence="1">
    <location>
        <begin position="1"/>
        <end position="21"/>
    </location>
</feature>
<dbReference type="InterPro" id="IPR011009">
    <property type="entry name" value="Kinase-like_dom_sf"/>
</dbReference>
<dbReference type="InterPro" id="IPR000719">
    <property type="entry name" value="Prot_kinase_dom"/>
</dbReference>
<dbReference type="STRING" id="272627.CCC_01778"/>
<reference evidence="4 5" key="1">
    <citation type="submission" date="2015-01" db="EMBL/GenBank/DDBJ databases">
        <title>Genome Sequence of Magnetospirillum magnetotacticum Strain MS-1.</title>
        <authorList>
            <person name="Marinov G.K."/>
            <person name="Smalley M.D."/>
            <person name="DeSalvo G."/>
        </authorList>
    </citation>
    <scope>NUCLEOTIDE SEQUENCE [LARGE SCALE GENOMIC DNA]</scope>
    <source>
        <strain evidence="4 5">MS-1</strain>
    </source>
</reference>
<evidence type="ECO:0000313" key="5">
    <source>
        <dbReference type="Proteomes" id="UP000031971"/>
    </source>
</evidence>
<name>A0A0C2YQM7_PARME</name>
<evidence type="ECO:0000259" key="3">
    <source>
        <dbReference type="PROSITE" id="PS50011"/>
    </source>
</evidence>
<dbReference type="GO" id="GO:0004674">
    <property type="term" value="F:protein serine/threonine kinase activity"/>
    <property type="evidence" value="ECO:0007669"/>
    <property type="project" value="UniProtKB-KW"/>
</dbReference>
<evidence type="ECO:0000256" key="1">
    <source>
        <dbReference type="SAM" id="MobiDB-lite"/>
    </source>
</evidence>
<feature type="region of interest" description="Disordered" evidence="1">
    <location>
        <begin position="1"/>
        <end position="22"/>
    </location>
</feature>
<keyword evidence="2" id="KW-1133">Transmembrane helix</keyword>
<keyword evidence="4" id="KW-0418">Kinase</keyword>
<gene>
    <name evidence="4" type="ORF">CCC_01778</name>
</gene>
<sequence length="696" mass="77096">MSEIDEAEIETEIDPAEDEGGDEVRVEVVKQTGPPGVLRDRYTIRSNQPLPELSTPSADAFVAEDKRDPNRALFGLICKPELPPRVNAMRALKGVSSPGLMQLVEWGPMNWPPAGRQCMTVVYERPGGDRVMANMRSDVPRIDEYQISKRVIEPLTAALKEMDGRGVPHRSIRPTNLFFADGNGERLAFGDCVCAPPAFDQAVLFETVESGMCTPIARGSGDHTEDYYSLGVTIAFLILGRNPVAGLSDDAILGMKIQQGSYNMLIGDERLPLPLIELLRGLLCDDGSQRWDAEDLDLWLSGRRMSPLQPRGEKRAARGFPFMGKEYFNGRELSQAMSKNWDQAIPPVVEGKLELWLRRAVEDKDKANVVAEVVRMALNSSTDKKSSTDLMLCKVLILLDQAAPIRYKGFNAMPDGFGSALAAVMASRGDTRLLTEIILREVPRLWFEMRGEYQPDNSLMESNFKELRSYLSQTGMGYGLERCLYELNDALPCQSSLLGEEYVVEVKELLPALNAASSKRTDGKQIPVDRHIAAFLGARMRSDIDRNLTALGDSNQSVAMMAALNLFAVLQYRLGPESLPGLAAWVGAMIAPIVQAFHGREKRKELEKEIPRLVRKGSVVEIYNLLENADERVRDEQEFVFAQAQYAAAEDEIKHILMETEERSAEADKIGRQTAAVAGILVAMITASIVVISAVF</sequence>
<comment type="caution">
    <text evidence="4">The sequence shown here is derived from an EMBL/GenBank/DDBJ whole genome shotgun (WGS) entry which is preliminary data.</text>
</comment>
<dbReference type="RefSeq" id="WP_009869996.1">
    <property type="nucleotide sequence ID" value="NZ_JXSL01000031.1"/>
</dbReference>
<organism evidence="4 5">
    <name type="scientific">Paramagnetospirillum magnetotacticum MS-1</name>
    <dbReference type="NCBI Taxonomy" id="272627"/>
    <lineage>
        <taxon>Bacteria</taxon>
        <taxon>Pseudomonadati</taxon>
        <taxon>Pseudomonadota</taxon>
        <taxon>Alphaproteobacteria</taxon>
        <taxon>Rhodospirillales</taxon>
        <taxon>Magnetospirillaceae</taxon>
        <taxon>Paramagnetospirillum</taxon>
    </lineage>
</organism>
<evidence type="ECO:0000313" key="4">
    <source>
        <dbReference type="EMBL" id="KIL96985.1"/>
    </source>
</evidence>
<dbReference type="EMBL" id="JXSL01000031">
    <property type="protein sequence ID" value="KIL96985.1"/>
    <property type="molecule type" value="Genomic_DNA"/>
</dbReference>
<feature type="transmembrane region" description="Helical" evidence="2">
    <location>
        <begin position="675"/>
        <end position="695"/>
    </location>
</feature>
<protein>
    <submittedName>
        <fullName evidence="4">Serine/threonine protein kinase</fullName>
    </submittedName>
</protein>
<keyword evidence="4" id="KW-0723">Serine/threonine-protein kinase</keyword>
<dbReference type="Proteomes" id="UP000031971">
    <property type="component" value="Unassembled WGS sequence"/>
</dbReference>
<proteinExistence type="predicted"/>
<evidence type="ECO:0000256" key="2">
    <source>
        <dbReference type="SAM" id="Phobius"/>
    </source>
</evidence>